<comment type="subcellular location">
    <subcellularLocation>
        <location evidence="13">Cytoplasm</location>
    </subcellularLocation>
</comment>
<dbReference type="InterPro" id="IPR003586">
    <property type="entry name" value="Hint_dom_C"/>
</dbReference>
<dbReference type="InterPro" id="IPR036844">
    <property type="entry name" value="Hint_dom_sf"/>
</dbReference>
<dbReference type="Pfam" id="PF14528">
    <property type="entry name" value="LAGLIDADG_3"/>
    <property type="match status" value="1"/>
</dbReference>
<dbReference type="GO" id="GO:0006261">
    <property type="term" value="P:DNA-templated DNA replication"/>
    <property type="evidence" value="ECO:0007669"/>
    <property type="project" value="UniProtKB-UniRule"/>
</dbReference>
<dbReference type="InterPro" id="IPR049353">
    <property type="entry name" value="GyrB_hook"/>
</dbReference>
<dbReference type="SUPFAM" id="SSF54211">
    <property type="entry name" value="Ribosomal protein S5 domain 2-like"/>
    <property type="match status" value="1"/>
</dbReference>
<dbReference type="Pfam" id="PF14890">
    <property type="entry name" value="Intein_splicing"/>
    <property type="match status" value="1"/>
</dbReference>
<dbReference type="PRINTS" id="PR00379">
    <property type="entry name" value="INTEIN"/>
</dbReference>
<dbReference type="SUPFAM" id="SSF47413">
    <property type="entry name" value="lambda repressor-like DNA-binding domains"/>
    <property type="match status" value="1"/>
</dbReference>
<dbReference type="GO" id="GO:0003918">
    <property type="term" value="F:DNA topoisomerase type II (double strand cut, ATP-hydrolyzing) activity"/>
    <property type="evidence" value="ECO:0007669"/>
    <property type="project" value="UniProtKB-UniRule"/>
</dbReference>
<evidence type="ECO:0000256" key="1">
    <source>
        <dbReference type="ARBA" id="ARBA00000185"/>
    </source>
</evidence>
<dbReference type="Gene3D" id="3.30.565.10">
    <property type="entry name" value="Histidine kinase-like ATPase, C-terminal domain"/>
    <property type="match status" value="1"/>
</dbReference>
<dbReference type="FunFam" id="3.30.565.10:FF:000002">
    <property type="entry name" value="DNA gyrase subunit B"/>
    <property type="match status" value="1"/>
</dbReference>
<evidence type="ECO:0000256" key="3">
    <source>
        <dbReference type="ARBA" id="ARBA00022490"/>
    </source>
</evidence>
<dbReference type="PROSITE" id="PS00177">
    <property type="entry name" value="TOPOISOMERASE_II"/>
    <property type="match status" value="1"/>
</dbReference>
<dbReference type="GO" id="GO:0005737">
    <property type="term" value="C:cytoplasm"/>
    <property type="evidence" value="ECO:0007669"/>
    <property type="project" value="UniProtKB-SubCell"/>
</dbReference>
<dbReference type="Pfam" id="PF02518">
    <property type="entry name" value="HATPase_c"/>
    <property type="match status" value="1"/>
</dbReference>
<dbReference type="InterPro" id="IPR030934">
    <property type="entry name" value="Intein_C"/>
</dbReference>
<evidence type="ECO:0000256" key="8">
    <source>
        <dbReference type="ARBA" id="ARBA00022842"/>
    </source>
</evidence>
<dbReference type="InterPro" id="IPR010982">
    <property type="entry name" value="Lambda_DNA-bd_dom_sf"/>
</dbReference>
<evidence type="ECO:0000256" key="13">
    <source>
        <dbReference type="HAMAP-Rule" id="MF_01898"/>
    </source>
</evidence>
<dbReference type="Pfam" id="PF00986">
    <property type="entry name" value="DNA_gyraseB_C"/>
    <property type="match status" value="1"/>
</dbReference>
<dbReference type="Gene3D" id="3.10.28.10">
    <property type="entry name" value="Homing endonucleases"/>
    <property type="match status" value="1"/>
</dbReference>
<dbReference type="PANTHER" id="PTHR45866">
    <property type="entry name" value="DNA GYRASE/TOPOISOMERASE SUBUNIT B"/>
    <property type="match status" value="1"/>
</dbReference>
<evidence type="ECO:0000256" key="11">
    <source>
        <dbReference type="ARBA" id="ARBA00023125"/>
    </source>
</evidence>
<dbReference type="InterPro" id="IPR006141">
    <property type="entry name" value="Intein_N"/>
</dbReference>
<dbReference type="InterPro" id="IPR013506">
    <property type="entry name" value="Topo_IIA_bsu_dom2"/>
</dbReference>
<reference evidence="17" key="1">
    <citation type="submission" date="2012-09" db="EMBL/GenBank/DDBJ databases">
        <title>Metagenomic Characterization of a Microbial Community in Wastewater Detects High Levels of Antibiotic Resistance.</title>
        <authorList>
            <person name="Abrams M."/>
            <person name="Caldwell A."/>
            <person name="Vandaei E."/>
            <person name="Lee W."/>
            <person name="Perrott J."/>
            <person name="Khan S.Y."/>
            <person name="Ta J."/>
            <person name="Romero D."/>
            <person name="Nguyen V."/>
            <person name="Pourmand N."/>
            <person name="Ouverney C.C."/>
        </authorList>
    </citation>
    <scope>NUCLEOTIDE SEQUENCE</scope>
</reference>
<evidence type="ECO:0000259" key="15">
    <source>
        <dbReference type="PROSITE" id="PS50819"/>
    </source>
</evidence>
<dbReference type="CDD" id="cd00822">
    <property type="entry name" value="TopoII_Trans_DNA_gyrase"/>
    <property type="match status" value="1"/>
</dbReference>
<dbReference type="InterPro" id="IPR041423">
    <property type="entry name" value="GyrB_insert"/>
</dbReference>
<dbReference type="PRINTS" id="PR00418">
    <property type="entry name" value="TPI2FAMILY"/>
</dbReference>
<dbReference type="InterPro" id="IPR006142">
    <property type="entry name" value="INTEIN"/>
</dbReference>
<dbReference type="CDD" id="cd16928">
    <property type="entry name" value="HATPase_GyrB-like"/>
    <property type="match status" value="1"/>
</dbReference>
<dbReference type="SMART" id="SM00387">
    <property type="entry name" value="HATPase_c"/>
    <property type="match status" value="1"/>
</dbReference>
<dbReference type="InterPro" id="IPR004042">
    <property type="entry name" value="Intein_endonuc_central"/>
</dbReference>
<dbReference type="InterPro" id="IPR014721">
    <property type="entry name" value="Ribsml_uS5_D2-typ_fold_subgr"/>
</dbReference>
<feature type="site" description="Interaction with DNA" evidence="13">
    <location>
        <position position="501"/>
    </location>
</feature>
<dbReference type="HAMAP" id="MF_01898">
    <property type="entry name" value="GyrB"/>
    <property type="match status" value="1"/>
</dbReference>
<dbReference type="InterPro" id="IPR013759">
    <property type="entry name" value="Topo_IIA_B_C"/>
</dbReference>
<dbReference type="CDD" id="cd00093">
    <property type="entry name" value="HTH_XRE"/>
    <property type="match status" value="1"/>
</dbReference>
<dbReference type="Gene3D" id="3.30.230.10">
    <property type="match status" value="1"/>
</dbReference>
<dbReference type="SUPFAM" id="SSF56719">
    <property type="entry name" value="Type II DNA topoisomerase"/>
    <property type="match status" value="2"/>
</dbReference>
<dbReference type="GO" id="GO:0005694">
    <property type="term" value="C:chromosome"/>
    <property type="evidence" value="ECO:0007669"/>
    <property type="project" value="InterPro"/>
</dbReference>
<comment type="function">
    <text evidence="13">A type II topoisomerase that negatively supercoils closed circular double-stranded (ds) DNA in an ATP-dependent manner to modulate DNA topology and maintain chromosomes in an underwound state. Negative supercoiling favors strand separation, and DNA replication, transcription, recombination and repair, all of which involve strand separation. Also able to catalyze the interconversion of other topological isomers of dsDNA rings, including catenanes and knotted rings. Type II topoisomerases break and join 2 DNA strands simultaneously in an ATP-dependent manner.</text>
</comment>
<dbReference type="InterPro" id="IPR003587">
    <property type="entry name" value="Hint_dom_N"/>
</dbReference>
<gene>
    <name evidence="13" type="primary">gyrB</name>
</gene>
<dbReference type="InterPro" id="IPR036890">
    <property type="entry name" value="HATPase_C_sf"/>
</dbReference>
<evidence type="ECO:0000259" key="16">
    <source>
        <dbReference type="PROSITE" id="PS50880"/>
    </source>
</evidence>
<keyword evidence="3 13" id="KW-0963">Cytoplasm</keyword>
<comment type="catalytic activity">
    <reaction evidence="1 13">
        <text>ATP-dependent breakage, passage and rejoining of double-stranded DNA.</text>
        <dbReference type="EC" id="5.6.2.2"/>
    </reaction>
</comment>
<dbReference type="PROSITE" id="PS50819">
    <property type="entry name" value="INTEIN_ENDONUCLEASE"/>
    <property type="match status" value="1"/>
</dbReference>
<name>L7VWS4_9BACT</name>
<keyword evidence="6" id="KW-0068">Autocatalytic cleavage</keyword>
<feature type="domain" description="Toprim" evidence="16">
    <location>
        <begin position="470"/>
        <end position="557"/>
    </location>
</feature>
<feature type="site" description="Interaction with DNA" evidence="13">
    <location>
        <position position="504"/>
    </location>
</feature>
<dbReference type="InterPro" id="IPR006171">
    <property type="entry name" value="TOPRIM_dom"/>
</dbReference>
<keyword evidence="8 13" id="KW-0460">Magnesium</keyword>
<dbReference type="EC" id="5.6.2.2" evidence="13"/>
<dbReference type="InterPro" id="IPR018522">
    <property type="entry name" value="TopoIIA_CS"/>
</dbReference>
<dbReference type="FunFam" id="3.40.50.670:FF:000004">
    <property type="entry name" value="DNA gyrase subunit B"/>
    <property type="match status" value="1"/>
</dbReference>
<dbReference type="PROSITE" id="PS50880">
    <property type="entry name" value="TOPRIM"/>
    <property type="match status" value="1"/>
</dbReference>
<keyword evidence="11" id="KW-0238">DNA-binding</keyword>
<dbReference type="Gene3D" id="2.170.16.10">
    <property type="entry name" value="Hedgehog/Intein (Hint) domain"/>
    <property type="match status" value="2"/>
</dbReference>
<dbReference type="SMART" id="SM00306">
    <property type="entry name" value="HintN"/>
    <property type="match status" value="1"/>
</dbReference>
<evidence type="ECO:0000256" key="10">
    <source>
        <dbReference type="ARBA" id="ARBA00023029"/>
    </source>
</evidence>
<organism evidence="17">
    <name type="scientific">uncultured bacterium A1Q1_fos_500</name>
    <dbReference type="NCBI Taxonomy" id="1256579"/>
    <lineage>
        <taxon>Bacteria</taxon>
        <taxon>environmental samples</taxon>
    </lineage>
</organism>
<evidence type="ECO:0000256" key="12">
    <source>
        <dbReference type="ARBA" id="ARBA00023235"/>
    </source>
</evidence>
<dbReference type="InterPro" id="IPR001387">
    <property type="entry name" value="Cro/C1-type_HTH"/>
</dbReference>
<dbReference type="Pfam" id="PF00204">
    <property type="entry name" value="DNA_gyraseB"/>
    <property type="match status" value="1"/>
</dbReference>
<dbReference type="GO" id="GO:0004519">
    <property type="term" value="F:endonuclease activity"/>
    <property type="evidence" value="ECO:0007669"/>
    <property type="project" value="InterPro"/>
</dbReference>
<dbReference type="SUPFAM" id="SSF55874">
    <property type="entry name" value="ATPase domain of HSP90 chaperone/DNA topoisomerase II/histidine kinase"/>
    <property type="match status" value="1"/>
</dbReference>
<dbReference type="GO" id="GO:0046872">
    <property type="term" value="F:metal ion binding"/>
    <property type="evidence" value="ECO:0007669"/>
    <property type="project" value="UniProtKB-KW"/>
</dbReference>
<dbReference type="InterPro" id="IPR003594">
    <property type="entry name" value="HATPase_dom"/>
</dbReference>
<dbReference type="Pfam" id="PF18053">
    <property type="entry name" value="GyrB_insert"/>
    <property type="match status" value="1"/>
</dbReference>
<dbReference type="Pfam" id="PF21249">
    <property type="entry name" value="GyrB_hook"/>
    <property type="match status" value="1"/>
</dbReference>
<comment type="cofactor">
    <cofactor evidence="13">
        <name>Mg(2+)</name>
        <dbReference type="ChEBI" id="CHEBI:18420"/>
    </cofactor>
    <cofactor evidence="13">
        <name>Mn(2+)</name>
        <dbReference type="ChEBI" id="CHEBI:29035"/>
    </cofactor>
    <cofactor evidence="13">
        <name>Ca(2+)</name>
        <dbReference type="ChEBI" id="CHEBI:29108"/>
    </cofactor>
    <text evidence="13">Binds two Mg(2+) per subunit. The magnesium ions form salt bridges with both the protein and the DNA. Can also accept other divalent metal cations, such as Mn(2+) or Ca(2+).</text>
</comment>
<dbReference type="InterPro" id="IPR011557">
    <property type="entry name" value="GyrB"/>
</dbReference>
<dbReference type="EMBL" id="JX649890">
    <property type="protein sequence ID" value="AGC72044.1"/>
    <property type="molecule type" value="Genomic_DNA"/>
</dbReference>
<dbReference type="PROSITE" id="PS50817">
    <property type="entry name" value="INTEIN_N_TER"/>
    <property type="match status" value="1"/>
</dbReference>
<evidence type="ECO:0000256" key="5">
    <source>
        <dbReference type="ARBA" id="ARBA00022741"/>
    </source>
</evidence>
<keyword evidence="4 13" id="KW-0479">Metal-binding</keyword>
<dbReference type="InterPro" id="IPR013760">
    <property type="entry name" value="Topo_IIA-like_dom_sf"/>
</dbReference>
<dbReference type="SMART" id="SM00305">
    <property type="entry name" value="HintC"/>
    <property type="match status" value="1"/>
</dbReference>
<dbReference type="NCBIfam" id="TIGR01443">
    <property type="entry name" value="intein_Cterm"/>
    <property type="match status" value="1"/>
</dbReference>
<proteinExistence type="inferred from homology"/>
<accession>L7VWS4</accession>
<dbReference type="FunFam" id="3.30.230.10:FF:000005">
    <property type="entry name" value="DNA gyrase subunit B"/>
    <property type="match status" value="1"/>
</dbReference>
<dbReference type="InterPro" id="IPR027434">
    <property type="entry name" value="Homing_endonucl"/>
</dbReference>
<dbReference type="NCBIfam" id="NF011501">
    <property type="entry name" value="PRK14939.1"/>
    <property type="match status" value="1"/>
</dbReference>
<dbReference type="InterPro" id="IPR004860">
    <property type="entry name" value="LAGLIDADG_dom"/>
</dbReference>
<protein>
    <recommendedName>
        <fullName evidence="13">DNA gyrase subunit B</fullName>
        <ecNumber evidence="13">5.6.2.2</ecNumber>
    </recommendedName>
</protein>
<keyword evidence="5 13" id="KW-0547">Nucleotide-binding</keyword>
<evidence type="ECO:0000256" key="4">
    <source>
        <dbReference type="ARBA" id="ARBA00022723"/>
    </source>
</evidence>
<dbReference type="GO" id="GO:0003677">
    <property type="term" value="F:DNA binding"/>
    <property type="evidence" value="ECO:0007669"/>
    <property type="project" value="UniProtKB-KW"/>
</dbReference>
<comment type="subunit">
    <text evidence="13">Heterotetramer, composed of two GyrA and two GyrB chains. In the heterotetramer, GyrA contains the active site tyrosine that forms a transient covalent intermediate with DNA, while GyrB binds cofactors and catalyzes ATP hydrolysis.</text>
</comment>
<keyword evidence="10 13" id="KW-0799">Topoisomerase</keyword>
<keyword evidence="7 13" id="KW-0067">ATP-binding</keyword>
<keyword evidence="9" id="KW-0651">Protein splicing</keyword>
<dbReference type="SMART" id="SM00433">
    <property type="entry name" value="TOP2c"/>
    <property type="match status" value="1"/>
</dbReference>
<dbReference type="PRINTS" id="PR01159">
    <property type="entry name" value="DNAGYRASEB"/>
</dbReference>
<keyword evidence="12 13" id="KW-0413">Isomerase</keyword>
<evidence type="ECO:0000256" key="2">
    <source>
        <dbReference type="ARBA" id="ARBA00010708"/>
    </source>
</evidence>
<feature type="region of interest" description="Disordered" evidence="14">
    <location>
        <begin position="1"/>
        <end position="31"/>
    </location>
</feature>
<evidence type="ECO:0000256" key="6">
    <source>
        <dbReference type="ARBA" id="ARBA00022813"/>
    </source>
</evidence>
<dbReference type="PANTHER" id="PTHR45866:SF1">
    <property type="entry name" value="DNA GYRASE SUBUNIT B, MITOCHONDRIAL"/>
    <property type="match status" value="1"/>
</dbReference>
<evidence type="ECO:0000256" key="7">
    <source>
        <dbReference type="ARBA" id="ARBA00022840"/>
    </source>
</evidence>
<dbReference type="CDD" id="cd00081">
    <property type="entry name" value="Hint"/>
    <property type="match status" value="1"/>
</dbReference>
<dbReference type="InterPro" id="IPR020568">
    <property type="entry name" value="Ribosomal_Su5_D2-typ_SF"/>
</dbReference>
<sequence>MSDSPQTLAEPDDSARPPTIDAHQANASEGYGEGAIQILEGLEAVRKRPGMYIGDTSDGTGLHHLVFEVVDNSIDEALAGHCDDIVVTIHTDNSISVTDNGRGIPTGVKMDDKHEPKRSAAEIALTELHAGGKFNQNSYKVSGGLHGVGVSCVNALSKWLHLTVRRDGKVHHIEFARGFVQNRLLEQRDGVETSPMKVLGATEKRGTEVHFLPDTTIFTQNHEFHYEILAKRLRELSFLNNGVRIRLKDERSGKEDDFSGAGGVKGFVDFINANKKVLHPTAFYATGTRPADSYGGIPGTEIGVEVAMQWNDGYNESVLCFTNNIPQRDGGTHLTGLRAAMTRVIGKYIEQHEFAKKAKVEVSGDDMREGLCCVLSVKVPEPKFSSQTKDKLVSSEVRAPVEDIVAKTLTEYLEERPNDAKILCGKIVEAARAREAARKAREMTRRKGVLDGMGLPGKLADCQEKDPALCEIYLVEGDSAGGSAKQGRDRKFQAILPLRGKILNVEKARYDKLLSSNEIITLITALGTGIGKASAESGKSGADDFNIDKLRYHRVIIMSVDGDDHVFVRDESQGVRMVRIGAFIDATLATHGATANAHGVAKVQHTALGEVLCFGVDAHDVRFKPIKAVIRHPLDETLYAVRTAYGRKVRVTASHSVFVHEAGAIRLKRGDELRVGDHIVAPKQLRLPAQTTPAPLDLLERLWAIPEAAQQIWVRGPAVEDLYRQRVMSRHDEASDLTSLRVDIPAEVRSELAQQRRASGLSNDALCAAIGIRQPVTFYAWERGTNRPSVTHYTAYLRALGANEDVYMQKVRVGASRLDRLWESAPIPSGRNAVRDAVRLSELSAAEVAHLADRTDLELTPEHQAQRGMARHLPINTALLTLLGFYVAEGSASARNGVRWSIGSHNHDLVPEMTAHLHALIGHSPILYQQDERAAELKLLNRVWSLAWLHLFGFEGATSCTKRLPDVVFNVPEAERLAFLRGYLLGDGTVADRHLAFSTSSYDLASGLMYVLSSLGVVASLSEHQPDGVERSIRGQACITRQPYWSITVSAKEDLQRLTPIWHDHHGAVKLQAYLASPHTNEKNRRFEPISGDLIGLPITAIEPVAASNGMVYDFSVEGDENFVAGMGGLCCHNTDADVDGAHIRTLLLTFFYRQMPELVERGHIYIAQPPLYKVKYGKEEQYLKDAQALESFLMKIALKDASLSTGGEQPQTLTGEALAALARQHQIAEAVIARLSNFMDGEALRAMADGVHLNLDTLEDAQACAPLLQVKLRELNTTGVAAEVHAEFDVRTDKPLLRISRHHHGNTKSSVITQDFAHGADYATLADAANTFRSLLGEGAMVMRGEGERQKQEKVSDFRQAMKWLLAEAERTTSRQRYKGLGEMNPEQLWETTMDPNVRRLLRVQIEDAIEADRVFTMLMGDEVEPRRHFIESNALRAGNIDV</sequence>
<dbReference type="InterPro" id="IPR001241">
    <property type="entry name" value="Topo_IIA"/>
</dbReference>
<dbReference type="NCBIfam" id="TIGR01445">
    <property type="entry name" value="intein_Nterm"/>
    <property type="match status" value="1"/>
</dbReference>
<comment type="miscellaneous">
    <text evidence="13">Few gyrases are as efficient as E.coli at forming negative supercoils. Not all organisms have 2 type II topoisomerases; in organisms with a single type II topoisomerase this enzyme also has to decatenate newly replicated chromosomes.</text>
</comment>
<evidence type="ECO:0000256" key="9">
    <source>
        <dbReference type="ARBA" id="ARBA00023000"/>
    </source>
</evidence>
<evidence type="ECO:0000256" key="14">
    <source>
        <dbReference type="SAM" id="MobiDB-lite"/>
    </source>
</evidence>
<evidence type="ECO:0000313" key="17">
    <source>
        <dbReference type="EMBL" id="AGC72044.1"/>
    </source>
</evidence>
<dbReference type="GO" id="GO:0006265">
    <property type="term" value="P:DNA topological change"/>
    <property type="evidence" value="ECO:0007669"/>
    <property type="project" value="UniProtKB-UniRule"/>
</dbReference>
<dbReference type="SUPFAM" id="SSF55608">
    <property type="entry name" value="Homing endonucleases"/>
    <property type="match status" value="1"/>
</dbReference>
<dbReference type="GO" id="GO:0016539">
    <property type="term" value="P:intein-mediated protein splicing"/>
    <property type="evidence" value="ECO:0007669"/>
    <property type="project" value="InterPro"/>
</dbReference>
<dbReference type="InterPro" id="IPR000565">
    <property type="entry name" value="Topo_IIA_B"/>
</dbReference>
<dbReference type="InterPro" id="IPR002288">
    <property type="entry name" value="DNA_gyrase_B_C"/>
</dbReference>
<dbReference type="Gene3D" id="3.40.50.670">
    <property type="match status" value="3"/>
</dbReference>
<dbReference type="PROSITE" id="PS50818">
    <property type="entry name" value="INTEIN_C_TER"/>
    <property type="match status" value="1"/>
</dbReference>
<dbReference type="GO" id="GO:0005524">
    <property type="term" value="F:ATP binding"/>
    <property type="evidence" value="ECO:0007669"/>
    <property type="project" value="UniProtKB-UniRule"/>
</dbReference>
<comment type="caution">
    <text evidence="13">Lacks conserved residue(s) required for the propagation of feature annotation.</text>
</comment>
<feature type="domain" description="DOD-type homing endonuclease" evidence="15">
    <location>
        <begin position="882"/>
        <end position="1017"/>
    </location>
</feature>
<dbReference type="Pfam" id="PF01751">
    <property type="entry name" value="Toprim"/>
    <property type="match status" value="1"/>
</dbReference>
<dbReference type="SUPFAM" id="SSF51294">
    <property type="entry name" value="Hedgehog/intein (Hint) domain"/>
    <property type="match status" value="1"/>
</dbReference>
<feature type="binding site" evidence="13">
    <location>
        <position position="476"/>
    </location>
    <ligand>
        <name>Mg(2+)</name>
        <dbReference type="ChEBI" id="CHEBI:18420"/>
        <label>1</label>
        <note>catalytic</note>
    </ligand>
</feature>
<comment type="similarity">
    <text evidence="2 13">Belongs to the type II topoisomerase GyrB family.</text>
</comment>